<proteinExistence type="inferred from homology"/>
<dbReference type="GO" id="GO:0071973">
    <property type="term" value="P:bacterial-type flagellum-dependent cell motility"/>
    <property type="evidence" value="ECO:0007669"/>
    <property type="project" value="InterPro"/>
</dbReference>
<dbReference type="InterPro" id="IPR001624">
    <property type="entry name" value="FliE"/>
</dbReference>
<accession>A0A378KTU8</accession>
<evidence type="ECO:0000313" key="9">
    <source>
        <dbReference type="Proteomes" id="UP000254230"/>
    </source>
</evidence>
<dbReference type="PANTHER" id="PTHR34653">
    <property type="match status" value="1"/>
</dbReference>
<keyword evidence="7" id="KW-0966">Cell projection</keyword>
<keyword evidence="7" id="KW-0969">Cilium</keyword>
<keyword evidence="4 5" id="KW-0975">Bacterial flagellum</keyword>
<dbReference type="Pfam" id="PF02049">
    <property type="entry name" value="FliE"/>
    <property type="match status" value="1"/>
</dbReference>
<evidence type="ECO:0000256" key="4">
    <source>
        <dbReference type="ARBA" id="ARBA00023143"/>
    </source>
</evidence>
<evidence type="ECO:0000256" key="2">
    <source>
        <dbReference type="ARBA" id="ARBA00009272"/>
    </source>
</evidence>
<comment type="similarity">
    <text evidence="2 5">Belongs to the FliE family.</text>
</comment>
<evidence type="ECO:0000256" key="1">
    <source>
        <dbReference type="ARBA" id="ARBA00004117"/>
    </source>
</evidence>
<dbReference type="GO" id="GO:0009425">
    <property type="term" value="C:bacterial-type flagellum basal body"/>
    <property type="evidence" value="ECO:0007669"/>
    <property type="project" value="UniProtKB-SubCell"/>
</dbReference>
<evidence type="ECO:0000313" key="6">
    <source>
        <dbReference type="EMBL" id="KTD51157.1"/>
    </source>
</evidence>
<evidence type="ECO:0000313" key="8">
    <source>
        <dbReference type="Proteomes" id="UP000054639"/>
    </source>
</evidence>
<dbReference type="Proteomes" id="UP000054639">
    <property type="component" value="Unassembled WGS sequence"/>
</dbReference>
<dbReference type="EMBL" id="LNYR01000012">
    <property type="protein sequence ID" value="KTD51157.1"/>
    <property type="molecule type" value="Genomic_DNA"/>
</dbReference>
<keyword evidence="7" id="KW-0282">Flagellum</keyword>
<dbReference type="Proteomes" id="UP000254230">
    <property type="component" value="Unassembled WGS sequence"/>
</dbReference>
<dbReference type="GO" id="GO:0003774">
    <property type="term" value="F:cytoskeletal motor activity"/>
    <property type="evidence" value="ECO:0007669"/>
    <property type="project" value="InterPro"/>
</dbReference>
<dbReference type="PANTHER" id="PTHR34653:SF1">
    <property type="entry name" value="FLAGELLAR HOOK-BASAL BODY COMPLEX PROTEIN FLIE"/>
    <property type="match status" value="1"/>
</dbReference>
<sequence length="112" mass="12466">MDMIRGREVSEINTVNLMNQIRTMAAQAEGTVNETDAQQTPFSLVFQKALSQVNDMNQTADALKTRFELGDPNVSLGEVMIASQKSNLGFEATLRVRNKVVQAYQDIMNMPV</sequence>
<dbReference type="STRING" id="45072.Lqua_1384"/>
<evidence type="ECO:0000256" key="5">
    <source>
        <dbReference type="HAMAP-Rule" id="MF_00724"/>
    </source>
</evidence>
<name>A0A378KTU8_9GAMM</name>
<gene>
    <name evidence="5 7" type="primary">fliE</name>
    <name evidence="6" type="ORF">Lqua_1384</name>
    <name evidence="7" type="ORF">NCTC12376_01407</name>
</gene>
<evidence type="ECO:0000313" key="7">
    <source>
        <dbReference type="EMBL" id="STY17599.1"/>
    </source>
</evidence>
<keyword evidence="8" id="KW-1185">Reference proteome</keyword>
<dbReference type="NCBIfam" id="TIGR00205">
    <property type="entry name" value="fliE"/>
    <property type="match status" value="1"/>
</dbReference>
<protein>
    <recommendedName>
        <fullName evidence="3 5">Flagellar hook-basal body complex protein FliE</fullName>
    </recommendedName>
</protein>
<dbReference type="HAMAP" id="MF_00724">
    <property type="entry name" value="FliE"/>
    <property type="match status" value="1"/>
</dbReference>
<dbReference type="GO" id="GO:0005198">
    <property type="term" value="F:structural molecule activity"/>
    <property type="evidence" value="ECO:0007669"/>
    <property type="project" value="UniProtKB-UniRule"/>
</dbReference>
<organism evidence="7 9">
    <name type="scientific">Legionella quateirensis</name>
    <dbReference type="NCBI Taxonomy" id="45072"/>
    <lineage>
        <taxon>Bacteria</taxon>
        <taxon>Pseudomonadati</taxon>
        <taxon>Pseudomonadota</taxon>
        <taxon>Gammaproteobacteria</taxon>
        <taxon>Legionellales</taxon>
        <taxon>Legionellaceae</taxon>
        <taxon>Legionella</taxon>
    </lineage>
</organism>
<reference evidence="7 9" key="2">
    <citation type="submission" date="2018-06" db="EMBL/GenBank/DDBJ databases">
        <authorList>
            <consortium name="Pathogen Informatics"/>
            <person name="Doyle S."/>
        </authorList>
    </citation>
    <scope>NUCLEOTIDE SEQUENCE [LARGE SCALE GENOMIC DNA]</scope>
    <source>
        <strain evidence="7 9">NCTC12376</strain>
    </source>
</reference>
<dbReference type="AlphaFoldDB" id="A0A378KTU8"/>
<dbReference type="PRINTS" id="PR01006">
    <property type="entry name" value="FLGHOOKFLIE"/>
</dbReference>
<comment type="subcellular location">
    <subcellularLocation>
        <location evidence="1 5">Bacterial flagellum basal body</location>
    </subcellularLocation>
</comment>
<dbReference type="EMBL" id="UGOW01000001">
    <property type="protein sequence ID" value="STY17599.1"/>
    <property type="molecule type" value="Genomic_DNA"/>
</dbReference>
<reference evidence="6 8" key="1">
    <citation type="submission" date="2015-11" db="EMBL/GenBank/DDBJ databases">
        <title>Genomic analysis of 38 Legionella species identifies large and diverse effector repertoires.</title>
        <authorList>
            <person name="Burstein D."/>
            <person name="Amaro F."/>
            <person name="Zusman T."/>
            <person name="Lifshitz Z."/>
            <person name="Cohen O."/>
            <person name="Gilbert J.A."/>
            <person name="Pupko T."/>
            <person name="Shuman H.A."/>
            <person name="Segal G."/>
        </authorList>
    </citation>
    <scope>NUCLEOTIDE SEQUENCE [LARGE SCALE GENOMIC DNA]</scope>
    <source>
        <strain evidence="6 8">ATCC 49507</strain>
    </source>
</reference>
<evidence type="ECO:0000256" key="3">
    <source>
        <dbReference type="ARBA" id="ARBA00018024"/>
    </source>
</evidence>